<evidence type="ECO:0000313" key="4">
    <source>
        <dbReference type="EMBL" id="SDO60851.1"/>
    </source>
</evidence>
<dbReference type="GO" id="GO:0043856">
    <property type="term" value="F:anti-sigma factor antagonist activity"/>
    <property type="evidence" value="ECO:0007669"/>
    <property type="project" value="InterPro"/>
</dbReference>
<proteinExistence type="inferred from homology"/>
<dbReference type="PANTHER" id="PTHR33495:SF13">
    <property type="entry name" value="ANTI-SIGMA-F FACTOR ANTAGONIST RSFB"/>
    <property type="match status" value="1"/>
</dbReference>
<dbReference type="STRING" id="641025.SAMN05421507_103111"/>
<comment type="similarity">
    <text evidence="1 2">Belongs to the anti-sigma-factor antagonist family.</text>
</comment>
<evidence type="ECO:0000256" key="2">
    <source>
        <dbReference type="RuleBase" id="RU003749"/>
    </source>
</evidence>
<dbReference type="RefSeq" id="WP_090096873.1">
    <property type="nucleotide sequence ID" value="NZ_FNIX01000003.1"/>
</dbReference>
<evidence type="ECO:0000256" key="1">
    <source>
        <dbReference type="ARBA" id="ARBA00009013"/>
    </source>
</evidence>
<dbReference type="OrthoDB" id="3694641at2"/>
<dbReference type="Gene3D" id="3.30.750.24">
    <property type="entry name" value="STAS domain"/>
    <property type="match status" value="1"/>
</dbReference>
<dbReference type="InterPro" id="IPR003658">
    <property type="entry name" value="Anti-sigma_ant"/>
</dbReference>
<sequence length="131" mass="13808">MTDRPGGGISHLHIETVDHDGVVVMVVSGDIDITNVNQARVAVEEQMNHHPEGIVVCLAVGFFASTGLSLLAEANQRARLAGIGFAVVAPGRTTRRALEATGLDQVLLLHETVPHAVEALRTSSAAEQTIL</sequence>
<feature type="domain" description="STAS" evidence="3">
    <location>
        <begin position="12"/>
        <end position="120"/>
    </location>
</feature>
<evidence type="ECO:0000259" key="3">
    <source>
        <dbReference type="PROSITE" id="PS50801"/>
    </source>
</evidence>
<accession>A0A1H0KYK5</accession>
<dbReference type="NCBIfam" id="TIGR00377">
    <property type="entry name" value="ant_ant_sig"/>
    <property type="match status" value="1"/>
</dbReference>
<protein>
    <recommendedName>
        <fullName evidence="2">Anti-sigma factor antagonist</fullName>
    </recommendedName>
</protein>
<dbReference type="SUPFAM" id="SSF52091">
    <property type="entry name" value="SpoIIaa-like"/>
    <property type="match status" value="1"/>
</dbReference>
<dbReference type="InterPro" id="IPR036513">
    <property type="entry name" value="STAS_dom_sf"/>
</dbReference>
<keyword evidence="5" id="KW-1185">Reference proteome</keyword>
<dbReference type="PROSITE" id="PS50801">
    <property type="entry name" value="STAS"/>
    <property type="match status" value="1"/>
</dbReference>
<reference evidence="5" key="1">
    <citation type="submission" date="2016-10" db="EMBL/GenBank/DDBJ databases">
        <authorList>
            <person name="Varghese N."/>
            <person name="Submissions S."/>
        </authorList>
    </citation>
    <scope>NUCLEOTIDE SEQUENCE [LARGE SCALE GENOMIC DNA]</scope>
    <source>
        <strain evidence="5">CGMCC 4.6609</strain>
    </source>
</reference>
<dbReference type="CDD" id="cd07043">
    <property type="entry name" value="STAS_anti-anti-sigma_factors"/>
    <property type="match status" value="1"/>
</dbReference>
<dbReference type="Pfam" id="PF01740">
    <property type="entry name" value="STAS"/>
    <property type="match status" value="1"/>
</dbReference>
<organism evidence="4 5">
    <name type="scientific">Lentzea jiangxiensis</name>
    <dbReference type="NCBI Taxonomy" id="641025"/>
    <lineage>
        <taxon>Bacteria</taxon>
        <taxon>Bacillati</taxon>
        <taxon>Actinomycetota</taxon>
        <taxon>Actinomycetes</taxon>
        <taxon>Pseudonocardiales</taxon>
        <taxon>Pseudonocardiaceae</taxon>
        <taxon>Lentzea</taxon>
    </lineage>
</organism>
<dbReference type="AlphaFoldDB" id="A0A1H0KYK5"/>
<gene>
    <name evidence="4" type="ORF">SAMN05421507_103111</name>
</gene>
<dbReference type="EMBL" id="FNIX01000003">
    <property type="protein sequence ID" value="SDO60851.1"/>
    <property type="molecule type" value="Genomic_DNA"/>
</dbReference>
<evidence type="ECO:0000313" key="5">
    <source>
        <dbReference type="Proteomes" id="UP000199691"/>
    </source>
</evidence>
<dbReference type="Proteomes" id="UP000199691">
    <property type="component" value="Unassembled WGS sequence"/>
</dbReference>
<dbReference type="PANTHER" id="PTHR33495">
    <property type="entry name" value="ANTI-SIGMA FACTOR ANTAGONIST TM_1081-RELATED-RELATED"/>
    <property type="match status" value="1"/>
</dbReference>
<name>A0A1H0KYK5_9PSEU</name>
<dbReference type="InterPro" id="IPR002645">
    <property type="entry name" value="STAS_dom"/>
</dbReference>